<feature type="chain" id="PRO_5021467103" evidence="3">
    <location>
        <begin position="29"/>
        <end position="112"/>
    </location>
</feature>
<evidence type="ECO:0000313" key="5">
    <source>
        <dbReference type="EMBL" id="TNN26350.1"/>
    </source>
</evidence>
<organism evidence="5 6">
    <name type="scientific">Liparis tanakae</name>
    <name type="common">Tanaka's snailfish</name>
    <dbReference type="NCBI Taxonomy" id="230148"/>
    <lineage>
        <taxon>Eukaryota</taxon>
        <taxon>Metazoa</taxon>
        <taxon>Chordata</taxon>
        <taxon>Craniata</taxon>
        <taxon>Vertebrata</taxon>
        <taxon>Euteleostomi</taxon>
        <taxon>Actinopterygii</taxon>
        <taxon>Neopterygii</taxon>
        <taxon>Teleostei</taxon>
        <taxon>Neoteleostei</taxon>
        <taxon>Acanthomorphata</taxon>
        <taxon>Eupercaria</taxon>
        <taxon>Perciformes</taxon>
        <taxon>Cottioidei</taxon>
        <taxon>Cottales</taxon>
        <taxon>Liparidae</taxon>
        <taxon>Liparis</taxon>
    </lineage>
</organism>
<evidence type="ECO:0000313" key="6">
    <source>
        <dbReference type="Proteomes" id="UP000314294"/>
    </source>
</evidence>
<proteinExistence type="predicted"/>
<evidence type="ECO:0000256" key="2">
    <source>
        <dbReference type="ARBA" id="ARBA00023180"/>
    </source>
</evidence>
<keyword evidence="1" id="KW-1015">Disulfide bond</keyword>
<name>A0A4Z2ECR9_9TELE</name>
<evidence type="ECO:0000256" key="1">
    <source>
        <dbReference type="ARBA" id="ARBA00023157"/>
    </source>
</evidence>
<evidence type="ECO:0000259" key="4">
    <source>
        <dbReference type="PROSITE" id="PS51233"/>
    </source>
</evidence>
<comment type="caution">
    <text evidence="5">The sequence shown here is derived from an EMBL/GenBank/DDBJ whole genome shotgun (WGS) entry which is preliminary data.</text>
</comment>
<dbReference type="EMBL" id="SRLO01010420">
    <property type="protein sequence ID" value="TNN26350.1"/>
    <property type="molecule type" value="Genomic_DNA"/>
</dbReference>
<dbReference type="GO" id="GO:0005615">
    <property type="term" value="C:extracellular space"/>
    <property type="evidence" value="ECO:0007669"/>
    <property type="project" value="TreeGrafter"/>
</dbReference>
<dbReference type="InterPro" id="IPR050780">
    <property type="entry name" value="Mucin_vWF_Thrombospondin_sf"/>
</dbReference>
<keyword evidence="2" id="KW-0325">Glycoprotein</keyword>
<dbReference type="AlphaFoldDB" id="A0A4Z2ECR9"/>
<accession>A0A4Z2ECR9</accession>
<keyword evidence="3" id="KW-0732">Signal</keyword>
<dbReference type="Pfam" id="PF00094">
    <property type="entry name" value="VWD"/>
    <property type="match status" value="1"/>
</dbReference>
<keyword evidence="6" id="KW-1185">Reference proteome</keyword>
<dbReference type="Proteomes" id="UP000314294">
    <property type="component" value="Unassembled WGS sequence"/>
</dbReference>
<feature type="signal peptide" evidence="3">
    <location>
        <begin position="1"/>
        <end position="28"/>
    </location>
</feature>
<evidence type="ECO:0000256" key="3">
    <source>
        <dbReference type="SAM" id="SignalP"/>
    </source>
</evidence>
<dbReference type="OrthoDB" id="160294at2759"/>
<sequence>MGTIGLQSTLWIIYLTLVVGSLTQSVDANHIGQVCTTWGEYHWKTFDGNFFQLASSCNHVVASQCKESYEHFNIQMRRTLVKDVLSISTILLTFEGTVVEISKTSVIVDEKT</sequence>
<gene>
    <name evidence="5" type="primary">MUC5AC_5</name>
    <name evidence="5" type="ORF">EYF80_063513</name>
</gene>
<protein>
    <submittedName>
        <fullName evidence="5">Mucin-5AC</fullName>
    </submittedName>
</protein>
<dbReference type="PANTHER" id="PTHR11339:SF408">
    <property type="entry name" value="MUCIN-5B"/>
    <property type="match status" value="1"/>
</dbReference>
<reference evidence="5 6" key="1">
    <citation type="submission" date="2019-03" db="EMBL/GenBank/DDBJ databases">
        <title>First draft genome of Liparis tanakae, snailfish: a comprehensive survey of snailfish specific genes.</title>
        <authorList>
            <person name="Kim W."/>
            <person name="Song I."/>
            <person name="Jeong J.-H."/>
            <person name="Kim D."/>
            <person name="Kim S."/>
            <person name="Ryu S."/>
            <person name="Song J.Y."/>
            <person name="Lee S.K."/>
        </authorList>
    </citation>
    <scope>NUCLEOTIDE SEQUENCE [LARGE SCALE GENOMIC DNA]</scope>
    <source>
        <tissue evidence="5">Muscle</tissue>
    </source>
</reference>
<dbReference type="GO" id="GO:0031012">
    <property type="term" value="C:extracellular matrix"/>
    <property type="evidence" value="ECO:0007669"/>
    <property type="project" value="TreeGrafter"/>
</dbReference>
<dbReference type="InterPro" id="IPR001846">
    <property type="entry name" value="VWF_type-D"/>
</dbReference>
<feature type="domain" description="VWFD" evidence="4">
    <location>
        <begin position="33"/>
        <end position="112"/>
    </location>
</feature>
<dbReference type="PANTHER" id="PTHR11339">
    <property type="entry name" value="EXTRACELLULAR MATRIX GLYCOPROTEIN RELATED"/>
    <property type="match status" value="1"/>
</dbReference>
<dbReference type="PROSITE" id="PS51233">
    <property type="entry name" value="VWFD"/>
    <property type="match status" value="1"/>
</dbReference>